<comment type="similarity">
    <text evidence="1">Belongs to the aldolase class II family.</text>
</comment>
<dbReference type="SMART" id="SM01007">
    <property type="entry name" value="Aldolase_II"/>
    <property type="match status" value="1"/>
</dbReference>
<keyword evidence="4" id="KW-1185">Reference proteome</keyword>
<evidence type="ECO:0000259" key="2">
    <source>
        <dbReference type="SMART" id="SM01007"/>
    </source>
</evidence>
<sequence>MSALALDQVSPQHNGLTALRQDLAAAFRLCHRMGWSESVGNHFSAAVSDDGRQFLLNPKWLHFGAIRASDLLLLDSDDTATLSRPDAPDASAWTVHGTLHRKLPRARVVLHCHSPYATALACLKDPTMVPIDNNTARFYGRIGYDLGFGGIADAEEEGERLAESLGDKDVLVMGNHGVTLIADTVAAAYEDLYFFEKAAQTLILARSTGEPLAVLSDAVAQNTVEGWAAYAGMADRHFDFLKSELDASDTSWRT</sequence>
<comment type="caution">
    <text evidence="3">The sequence shown here is derived from an EMBL/GenBank/DDBJ whole genome shotgun (WGS) entry which is preliminary data.</text>
</comment>
<gene>
    <name evidence="3" type="ORF">QO033_05140</name>
</gene>
<dbReference type="NCBIfam" id="NF005689">
    <property type="entry name" value="PRK07490.1"/>
    <property type="match status" value="1"/>
</dbReference>
<evidence type="ECO:0000313" key="3">
    <source>
        <dbReference type="EMBL" id="MDK3017048.1"/>
    </source>
</evidence>
<dbReference type="InterPro" id="IPR036409">
    <property type="entry name" value="Aldolase_II/adducin_N_sf"/>
</dbReference>
<dbReference type="EMBL" id="JASNJD010000003">
    <property type="protein sequence ID" value="MDK3017048.1"/>
    <property type="molecule type" value="Genomic_DNA"/>
</dbReference>
<dbReference type="SUPFAM" id="SSF53639">
    <property type="entry name" value="AraD/HMP-PK domain-like"/>
    <property type="match status" value="1"/>
</dbReference>
<dbReference type="Pfam" id="PF00596">
    <property type="entry name" value="Aldolase_II"/>
    <property type="match status" value="1"/>
</dbReference>
<dbReference type="Gene3D" id="3.40.225.10">
    <property type="entry name" value="Class II aldolase/adducin N-terminal domain"/>
    <property type="match status" value="1"/>
</dbReference>
<feature type="domain" description="Class II aldolase/adducin N-terminal" evidence="2">
    <location>
        <begin position="21"/>
        <end position="203"/>
    </location>
</feature>
<dbReference type="InterPro" id="IPR001303">
    <property type="entry name" value="Aldolase_II/adducin_N"/>
</dbReference>
<evidence type="ECO:0000313" key="4">
    <source>
        <dbReference type="Proteomes" id="UP001243757"/>
    </source>
</evidence>
<dbReference type="PANTHER" id="PTHR10672">
    <property type="entry name" value="ADDUCIN"/>
    <property type="match status" value="1"/>
</dbReference>
<evidence type="ECO:0000256" key="1">
    <source>
        <dbReference type="ARBA" id="ARBA00037961"/>
    </source>
</evidence>
<dbReference type="PANTHER" id="PTHR10672:SF21">
    <property type="entry name" value="CLASS II ALDOLASE_ADDUCIN N-TERMINAL DOMAIN-CONTAINING PROTEIN"/>
    <property type="match status" value="1"/>
</dbReference>
<accession>A0ABT7EXJ0</accession>
<protein>
    <submittedName>
        <fullName evidence="3">Class II aldolase/adducin family protein</fullName>
    </submittedName>
</protein>
<dbReference type="Proteomes" id="UP001243757">
    <property type="component" value="Unassembled WGS sequence"/>
</dbReference>
<reference evidence="3 4" key="1">
    <citation type="submission" date="2023-05" db="EMBL/GenBank/DDBJ databases">
        <title>Pseudodonghicola sp. nov.</title>
        <authorList>
            <person name="Huang J."/>
        </authorList>
    </citation>
    <scope>NUCLEOTIDE SEQUENCE [LARGE SCALE GENOMIC DNA]</scope>
    <source>
        <strain evidence="3 4">IC7</strain>
    </source>
</reference>
<dbReference type="RefSeq" id="WP_284479868.1">
    <property type="nucleotide sequence ID" value="NZ_JASNJD010000003.1"/>
</dbReference>
<dbReference type="InterPro" id="IPR051017">
    <property type="entry name" value="Aldolase-II_Adducin_sf"/>
</dbReference>
<name>A0ABT7EXJ0_9RHOB</name>
<organism evidence="3 4">
    <name type="scientific">Pseudodonghicola flavimaris</name>
    <dbReference type="NCBI Taxonomy" id="3050036"/>
    <lineage>
        <taxon>Bacteria</taxon>
        <taxon>Pseudomonadati</taxon>
        <taxon>Pseudomonadota</taxon>
        <taxon>Alphaproteobacteria</taxon>
        <taxon>Rhodobacterales</taxon>
        <taxon>Paracoccaceae</taxon>
        <taxon>Pseudodonghicola</taxon>
    </lineage>
</organism>
<proteinExistence type="inferred from homology"/>